<dbReference type="PROSITE" id="PS51375">
    <property type="entry name" value="PPR"/>
    <property type="match status" value="8"/>
</dbReference>
<dbReference type="PANTHER" id="PTHR46128">
    <property type="entry name" value="MITOCHONDRIAL GROUP I INTRON SPLICING FACTOR CCM1"/>
    <property type="match status" value="1"/>
</dbReference>
<dbReference type="Proteomes" id="UP000236161">
    <property type="component" value="Unassembled WGS sequence"/>
</dbReference>
<feature type="domain" description="SET" evidence="5">
    <location>
        <begin position="498"/>
        <end position="746"/>
    </location>
</feature>
<evidence type="ECO:0000313" key="6">
    <source>
        <dbReference type="EMBL" id="PKA49911.1"/>
    </source>
</evidence>
<evidence type="ECO:0000256" key="4">
    <source>
        <dbReference type="SAM" id="MobiDB-lite"/>
    </source>
</evidence>
<feature type="repeat" description="PPR" evidence="3">
    <location>
        <begin position="118"/>
        <end position="153"/>
    </location>
</feature>
<dbReference type="PROSITE" id="PS50280">
    <property type="entry name" value="SET"/>
    <property type="match status" value="1"/>
</dbReference>
<comment type="similarity">
    <text evidence="1">Belongs to the PPR family. P subfamily.</text>
</comment>
<proteinExistence type="inferred from homology"/>
<dbReference type="Pfam" id="PF01535">
    <property type="entry name" value="PPR"/>
    <property type="match status" value="2"/>
</dbReference>
<dbReference type="STRING" id="1088818.A0A2I0A2Y2"/>
<evidence type="ECO:0000256" key="1">
    <source>
        <dbReference type="ARBA" id="ARBA00007626"/>
    </source>
</evidence>
<feature type="repeat" description="PPR" evidence="3">
    <location>
        <begin position="189"/>
        <end position="223"/>
    </location>
</feature>
<dbReference type="NCBIfam" id="TIGR00756">
    <property type="entry name" value="PPR"/>
    <property type="match status" value="7"/>
</dbReference>
<dbReference type="SUPFAM" id="SSF82199">
    <property type="entry name" value="SET domain"/>
    <property type="match status" value="1"/>
</dbReference>
<feature type="repeat" description="PPR" evidence="3">
    <location>
        <begin position="48"/>
        <end position="82"/>
    </location>
</feature>
<dbReference type="Gene3D" id="1.25.40.10">
    <property type="entry name" value="Tetratricopeptide repeat domain"/>
    <property type="match status" value="4"/>
</dbReference>
<dbReference type="EMBL" id="KZ452036">
    <property type="protein sequence ID" value="PKA49911.1"/>
    <property type="molecule type" value="Genomic_DNA"/>
</dbReference>
<dbReference type="InterPro" id="IPR002885">
    <property type="entry name" value="PPR_rpt"/>
</dbReference>
<dbReference type="AlphaFoldDB" id="A0A2I0A2Y2"/>
<dbReference type="OrthoDB" id="441812at2759"/>
<feature type="repeat" description="PPR" evidence="3">
    <location>
        <begin position="83"/>
        <end position="117"/>
    </location>
</feature>
<name>A0A2I0A2Y2_9ASPA</name>
<feature type="repeat" description="PPR" evidence="3">
    <location>
        <begin position="154"/>
        <end position="188"/>
    </location>
</feature>
<feature type="repeat" description="PPR" evidence="3">
    <location>
        <begin position="224"/>
        <end position="258"/>
    </location>
</feature>
<accession>A0A2I0A2Y2</accession>
<dbReference type="InterPro" id="IPR050872">
    <property type="entry name" value="PPR_P_subfamily"/>
</dbReference>
<evidence type="ECO:0000256" key="2">
    <source>
        <dbReference type="ARBA" id="ARBA00022737"/>
    </source>
</evidence>
<sequence length="962" mass="109364">MDHQLCSYEFNQSSGNLLVLRFSEILNRFFRNPISSSSKLRTRPIYPHPFDYNKLMKEFNQAGQIDQVIRLFREMKDLNLRIDVVCYTTVMDSLVTSNCHEQALAVFEEMMLDNVAPDKACCTVLVKMYSLHLKQFDSAYEVIHWMRNCGCFPDVVTYTTLIVGLCWDGRVEEAFGVLDHMLDAECMPNVYTYTPIIQAYCSMGRIPEAKRLVKAMEGAGCLPNNVTFNILIEAFCRIGAFDEVNKVLKESKLKHWKPDEITYSIYMNGLCKWRKADEAFRQLDFMLASGLVPNSVTLNILLDCLCSSSLALEAKGLLEKSFELEWDVDVFNYNTVMRTLCNDGRYWAVLKLFSDMLKKNVAANAWTLSIVVHSLCKAGKLQKAKCILDGEGLEANAVAYATLIHYYYMNGQIDETPSILHFKVGPKFSLLVSVIVRNPRRTVAGVQSSADRRHEPVNFQFVNPCKDMRFLLVNGPSSRRRLRAFKRWMRLQGIEYSDALEFVDDSPEDGIWVRALCCLREGDLVAAIPKSACVTIRTSGISSVIESAGLSGFLGLAVALMYERSLGTASPWHGYLQLLPLRECVPIIWTSDEVDELLVGTELHKTVKEDKRFLHEDWKHYIEPLILSGPLMIDPKSFSVEQYFAAKSLVSSRSFDIDDYHGFGMVPLADLFNHKTGGEHVHFTLASPCSSSDDEGDFGVTDTSGDESSSMKYFDGISGYNSHPVTLEMIVVREIDPGAEVFNTYGTIGNAALLHRYGFTEPDNPYDIVNIDLELVMRWCFSKFSNRYGRSRLSLWRKLSYSGFTSQDSEYFEVSFEGEPQKELVILLYIMLISESEYQKLNIMIDHFTESDDATKLLKLVDITQADREKNPQDFKELLLTGGVCHALVSLADIRDSLYGQTSVKEDICRLGKCCRLKGKKIYHSLVLRVGERKILGKLKAYAFKRLRTIRSRPRKQELKCC</sequence>
<gene>
    <name evidence="6" type="ORF">AXF42_Ash019227</name>
</gene>
<feature type="repeat" description="PPR" evidence="3">
    <location>
        <begin position="329"/>
        <end position="363"/>
    </location>
</feature>
<dbReference type="Pfam" id="PF13041">
    <property type="entry name" value="PPR_2"/>
    <property type="match status" value="4"/>
</dbReference>
<dbReference type="PANTHER" id="PTHR46128:SF211">
    <property type="entry name" value="PENTACOTRIPEPTIDE-REPEAT REGION OF PRORP DOMAIN-CONTAINING PROTEIN"/>
    <property type="match status" value="1"/>
</dbReference>
<reference evidence="6 7" key="1">
    <citation type="journal article" date="2017" name="Nature">
        <title>The Apostasia genome and the evolution of orchids.</title>
        <authorList>
            <person name="Zhang G.Q."/>
            <person name="Liu K.W."/>
            <person name="Li Z."/>
            <person name="Lohaus R."/>
            <person name="Hsiao Y.Y."/>
            <person name="Niu S.C."/>
            <person name="Wang J.Y."/>
            <person name="Lin Y.C."/>
            <person name="Xu Q."/>
            <person name="Chen L.J."/>
            <person name="Yoshida K."/>
            <person name="Fujiwara S."/>
            <person name="Wang Z.W."/>
            <person name="Zhang Y.Q."/>
            <person name="Mitsuda N."/>
            <person name="Wang M."/>
            <person name="Liu G.H."/>
            <person name="Pecoraro L."/>
            <person name="Huang H.X."/>
            <person name="Xiao X.J."/>
            <person name="Lin M."/>
            <person name="Wu X.Y."/>
            <person name="Wu W.L."/>
            <person name="Chen Y.Y."/>
            <person name="Chang S.B."/>
            <person name="Sakamoto S."/>
            <person name="Ohme-Takagi M."/>
            <person name="Yagi M."/>
            <person name="Zeng S.J."/>
            <person name="Shen C.Y."/>
            <person name="Yeh C.M."/>
            <person name="Luo Y.B."/>
            <person name="Tsai W.C."/>
            <person name="Van de Peer Y."/>
            <person name="Liu Z.J."/>
        </authorList>
    </citation>
    <scope>NUCLEOTIDE SEQUENCE [LARGE SCALE GENOMIC DNA]</scope>
    <source>
        <strain evidence="7">cv. Shenzhen</strain>
        <tissue evidence="6">Stem</tissue>
    </source>
</reference>
<keyword evidence="7" id="KW-1185">Reference proteome</keyword>
<keyword evidence="2" id="KW-0677">Repeat</keyword>
<feature type="repeat" description="PPR" evidence="3">
    <location>
        <begin position="259"/>
        <end position="293"/>
    </location>
</feature>
<evidence type="ECO:0000313" key="7">
    <source>
        <dbReference type="Proteomes" id="UP000236161"/>
    </source>
</evidence>
<evidence type="ECO:0000259" key="5">
    <source>
        <dbReference type="PROSITE" id="PS50280"/>
    </source>
</evidence>
<dbReference type="InterPro" id="IPR011990">
    <property type="entry name" value="TPR-like_helical_dom_sf"/>
</dbReference>
<dbReference type="InterPro" id="IPR046341">
    <property type="entry name" value="SET_dom_sf"/>
</dbReference>
<dbReference type="InterPro" id="IPR001214">
    <property type="entry name" value="SET_dom"/>
</dbReference>
<protein>
    <submittedName>
        <fullName evidence="6">Pentatricopeptide repeat-containing protein</fullName>
    </submittedName>
</protein>
<dbReference type="Gene3D" id="3.90.1410.10">
    <property type="entry name" value="set domain protein methyltransferase, domain 1"/>
    <property type="match status" value="1"/>
</dbReference>
<organism evidence="6 7">
    <name type="scientific">Apostasia shenzhenica</name>
    <dbReference type="NCBI Taxonomy" id="1088818"/>
    <lineage>
        <taxon>Eukaryota</taxon>
        <taxon>Viridiplantae</taxon>
        <taxon>Streptophyta</taxon>
        <taxon>Embryophyta</taxon>
        <taxon>Tracheophyta</taxon>
        <taxon>Spermatophyta</taxon>
        <taxon>Magnoliopsida</taxon>
        <taxon>Liliopsida</taxon>
        <taxon>Asparagales</taxon>
        <taxon>Orchidaceae</taxon>
        <taxon>Apostasioideae</taxon>
        <taxon>Apostasia</taxon>
    </lineage>
</organism>
<evidence type="ECO:0000256" key="3">
    <source>
        <dbReference type="PROSITE-ProRule" id="PRU00708"/>
    </source>
</evidence>
<feature type="region of interest" description="Disordered" evidence="4">
    <location>
        <begin position="689"/>
        <end position="708"/>
    </location>
</feature>